<keyword evidence="14" id="KW-0969">Cilium</keyword>
<dbReference type="PANTHER" id="PTHR30587">
    <property type="entry name" value="FLAGELLAR BIOSYNTHETIC PROTEIN FLIP"/>
    <property type="match status" value="1"/>
</dbReference>
<keyword evidence="14" id="KW-0966">Cell projection</keyword>
<dbReference type="GO" id="GO:0044781">
    <property type="term" value="P:bacterial-type flagellum organization"/>
    <property type="evidence" value="ECO:0007669"/>
    <property type="project" value="UniProtKB-UniRule"/>
</dbReference>
<proteinExistence type="inferred from homology"/>
<keyword evidence="7 12" id="KW-0653">Protein transport</keyword>
<comment type="similarity">
    <text evidence="1 12">Belongs to the FliP/MopC/SpaP family.</text>
</comment>
<feature type="transmembrane region" description="Helical" evidence="12">
    <location>
        <begin position="360"/>
        <end position="383"/>
    </location>
</feature>
<dbReference type="AlphaFoldDB" id="A0A2X2YRR9"/>
<evidence type="ECO:0000256" key="2">
    <source>
        <dbReference type="ARBA" id="ARBA00021714"/>
    </source>
</evidence>
<organism evidence="14 15">
    <name type="scientific">Mobiluncus curtisii</name>
    <dbReference type="NCBI Taxonomy" id="2051"/>
    <lineage>
        <taxon>Bacteria</taxon>
        <taxon>Bacillati</taxon>
        <taxon>Actinomycetota</taxon>
        <taxon>Actinomycetes</taxon>
        <taxon>Actinomycetales</taxon>
        <taxon>Actinomycetaceae</taxon>
        <taxon>Mobiluncus</taxon>
    </lineage>
</organism>
<evidence type="ECO:0000256" key="12">
    <source>
        <dbReference type="RuleBase" id="RU362069"/>
    </source>
</evidence>
<keyword evidence="6 12" id="KW-1005">Bacterial flagellum biogenesis</keyword>
<evidence type="ECO:0000256" key="6">
    <source>
        <dbReference type="ARBA" id="ARBA00022795"/>
    </source>
</evidence>
<reference evidence="14 15" key="1">
    <citation type="submission" date="2018-06" db="EMBL/GenBank/DDBJ databases">
        <authorList>
            <consortium name="Pathogen Informatics"/>
            <person name="Doyle S."/>
        </authorList>
    </citation>
    <scope>NUCLEOTIDE SEQUENCE [LARGE SCALE GENOMIC DNA]</scope>
    <source>
        <strain evidence="14 15">NCTC11820</strain>
    </source>
</reference>
<keyword evidence="3 12" id="KW-0813">Transport</keyword>
<dbReference type="EMBL" id="UASJ01000001">
    <property type="protein sequence ID" value="SQB65641.1"/>
    <property type="molecule type" value="Genomic_DNA"/>
</dbReference>
<feature type="transmembrane region" description="Helical" evidence="12">
    <location>
        <begin position="395"/>
        <end position="413"/>
    </location>
</feature>
<evidence type="ECO:0000313" key="15">
    <source>
        <dbReference type="Proteomes" id="UP000250245"/>
    </source>
</evidence>
<feature type="transmembrane region" description="Helical" evidence="12">
    <location>
        <begin position="219"/>
        <end position="252"/>
    </location>
</feature>
<evidence type="ECO:0000256" key="13">
    <source>
        <dbReference type="SAM" id="MobiDB-lite"/>
    </source>
</evidence>
<gene>
    <name evidence="12 14" type="primary">fliP</name>
    <name evidence="14" type="ORF">NCTC11820_01711</name>
</gene>
<evidence type="ECO:0000256" key="9">
    <source>
        <dbReference type="ARBA" id="ARBA00023136"/>
    </source>
</evidence>
<comment type="subcellular location">
    <subcellularLocation>
        <location evidence="12">Cell membrane</location>
        <topology evidence="12">Multi-pass membrane protein</topology>
    </subcellularLocation>
    <subcellularLocation>
        <location evidence="12">Bacterial flagellum basal body</location>
    </subcellularLocation>
</comment>
<sequence length="422" mass="46155">MSELLLAQHAASVADFQAYAQARQARQARRQAAFRQAVREQYRTSAARWERLGVTLTLPPDFTVDTLAPEYGTVDTARLAQEDRERVRRSRYGFGLKRRELNPAQRVARLRLQLVWFLAVIAVFAINFSMPHASADPAAGITPVASASSQAATPGSTAMSQPGQPALVGIVGTIQPGQTNPNPNPGDIIGPTDPNAPVNPEKPGIQLNVNGWDKAPSTAVLVFLLITVLSIAPSLLLMMTSFTKIFIVLAMARNAMGLNQIPPNQVISGLAIFLSLFIMSPTITSIWQDAVQPYMDGKIQVQDMFKLAEKPVREFMGPLTREEDIALMTRAADRPNPPSLEETPFTTLVPAFMISEVRSAFIIGFVVFIPFLVIYLVVGAALMSMGMMMLPPVMVSMPFKVLLFVMVDGWGLLTKTLIGTYR</sequence>
<accession>A0A2X2YRR9</accession>
<keyword evidence="8 12" id="KW-1133">Transmembrane helix</keyword>
<dbReference type="PANTHER" id="PTHR30587:SF0">
    <property type="entry name" value="FLAGELLAR BIOSYNTHETIC PROTEIN FLIP"/>
    <property type="match status" value="1"/>
</dbReference>
<dbReference type="PRINTS" id="PR00951">
    <property type="entry name" value="FLGBIOSNFLIP"/>
</dbReference>
<evidence type="ECO:0000313" key="14">
    <source>
        <dbReference type="EMBL" id="SQB65641.1"/>
    </source>
</evidence>
<feature type="transmembrane region" description="Helical" evidence="12">
    <location>
        <begin position="114"/>
        <end position="130"/>
    </location>
</feature>
<keyword evidence="5 12" id="KW-0812">Transmembrane</keyword>
<keyword evidence="4 12" id="KW-1003">Cell membrane</keyword>
<dbReference type="Pfam" id="PF00813">
    <property type="entry name" value="FliP"/>
    <property type="match status" value="1"/>
</dbReference>
<dbReference type="InterPro" id="IPR005837">
    <property type="entry name" value="FliP"/>
</dbReference>
<dbReference type="NCBIfam" id="NF009438">
    <property type="entry name" value="PRK12797.1"/>
    <property type="match status" value="1"/>
</dbReference>
<evidence type="ECO:0000256" key="7">
    <source>
        <dbReference type="ARBA" id="ARBA00022927"/>
    </source>
</evidence>
<dbReference type="RefSeq" id="WP_112668469.1">
    <property type="nucleotide sequence ID" value="NZ_CP068112.1"/>
</dbReference>
<dbReference type="GO" id="GO:0009425">
    <property type="term" value="C:bacterial-type flagellum basal body"/>
    <property type="evidence" value="ECO:0007669"/>
    <property type="project" value="UniProtKB-SubCell"/>
</dbReference>
<dbReference type="Proteomes" id="UP000250245">
    <property type="component" value="Unassembled WGS sequence"/>
</dbReference>
<dbReference type="GO" id="GO:0005886">
    <property type="term" value="C:plasma membrane"/>
    <property type="evidence" value="ECO:0007669"/>
    <property type="project" value="UniProtKB-SubCell"/>
</dbReference>
<keyword evidence="10" id="KW-0975">Bacterial flagellum</keyword>
<evidence type="ECO:0000256" key="5">
    <source>
        <dbReference type="ARBA" id="ARBA00022692"/>
    </source>
</evidence>
<evidence type="ECO:0000256" key="4">
    <source>
        <dbReference type="ARBA" id="ARBA00022475"/>
    </source>
</evidence>
<protein>
    <recommendedName>
        <fullName evidence="2 12">Flagellar biosynthetic protein FliP</fullName>
    </recommendedName>
</protein>
<dbReference type="PROSITE" id="PS01061">
    <property type="entry name" value="FLIP_2"/>
    <property type="match status" value="1"/>
</dbReference>
<evidence type="ECO:0000256" key="1">
    <source>
        <dbReference type="ARBA" id="ARBA00006257"/>
    </source>
</evidence>
<dbReference type="PRINTS" id="PR01302">
    <property type="entry name" value="TYPE3IMPPROT"/>
</dbReference>
<dbReference type="InterPro" id="IPR005838">
    <property type="entry name" value="T3SS_IM_P"/>
</dbReference>
<keyword evidence="9 12" id="KW-0472">Membrane</keyword>
<dbReference type="NCBIfam" id="TIGR01103">
    <property type="entry name" value="fliP"/>
    <property type="match status" value="1"/>
</dbReference>
<feature type="region of interest" description="Disordered" evidence="13">
    <location>
        <begin position="174"/>
        <end position="202"/>
    </location>
</feature>
<evidence type="ECO:0000256" key="10">
    <source>
        <dbReference type="ARBA" id="ARBA00023143"/>
    </source>
</evidence>
<dbReference type="GO" id="GO:0009306">
    <property type="term" value="P:protein secretion"/>
    <property type="evidence" value="ECO:0007669"/>
    <property type="project" value="UniProtKB-UniRule"/>
</dbReference>
<feature type="transmembrane region" description="Helical" evidence="12">
    <location>
        <begin position="264"/>
        <end position="287"/>
    </location>
</feature>
<name>A0A2X2YRR9_9ACTO</name>
<evidence type="ECO:0000256" key="3">
    <source>
        <dbReference type="ARBA" id="ARBA00022448"/>
    </source>
</evidence>
<keyword evidence="11 12" id="KW-1006">Bacterial flagellum protein export</keyword>
<comment type="function">
    <text evidence="12">Plays a role in the flagellum-specific transport system.</text>
</comment>
<keyword evidence="14" id="KW-0282">Flagellum</keyword>
<evidence type="ECO:0000256" key="8">
    <source>
        <dbReference type="ARBA" id="ARBA00022989"/>
    </source>
</evidence>
<evidence type="ECO:0000256" key="11">
    <source>
        <dbReference type="ARBA" id="ARBA00023225"/>
    </source>
</evidence>